<reference evidence="4" key="1">
    <citation type="journal article" date="2021" name="mSystems">
        <title>Bacteria and Archaea Synergistically Convert Glycine Betaine to Biogenic Methane in the Formosa Cold Seep of the South China Sea.</title>
        <authorList>
            <person name="Li L."/>
            <person name="Zhang W."/>
            <person name="Zhang S."/>
            <person name="Song L."/>
            <person name="Sun Q."/>
            <person name="Zhang H."/>
            <person name="Xiang H."/>
            <person name="Dong X."/>
        </authorList>
    </citation>
    <scope>NUCLEOTIDE SEQUENCE</scope>
    <source>
        <strain evidence="4">ZWT</strain>
    </source>
</reference>
<dbReference type="Gene3D" id="3.40.80.10">
    <property type="entry name" value="Peptidoglycan recognition protein-like"/>
    <property type="match status" value="1"/>
</dbReference>
<reference evidence="4" key="2">
    <citation type="submission" date="2021-04" db="EMBL/GenBank/DDBJ databases">
        <authorList>
            <person name="Dong X."/>
        </authorList>
    </citation>
    <scope>NUCLEOTIDE SEQUENCE</scope>
    <source>
        <strain evidence="4">ZWT</strain>
    </source>
</reference>
<feature type="domain" description="Peptidoglycan recognition protein family" evidence="3">
    <location>
        <begin position="7"/>
        <end position="159"/>
    </location>
</feature>
<dbReference type="Proteomes" id="UP001056429">
    <property type="component" value="Unassembled WGS sequence"/>
</dbReference>
<dbReference type="Pfam" id="PF01510">
    <property type="entry name" value="Amidase_2"/>
    <property type="match status" value="1"/>
</dbReference>
<proteinExistence type="inferred from homology"/>
<dbReference type="AlphaFoldDB" id="A0A9J6P5F5"/>
<evidence type="ECO:0000313" key="4">
    <source>
        <dbReference type="EMBL" id="MCM1990760.1"/>
    </source>
</evidence>
<dbReference type="InterPro" id="IPR015510">
    <property type="entry name" value="PGRP"/>
</dbReference>
<dbReference type="GO" id="GO:0009253">
    <property type="term" value="P:peptidoglycan catabolic process"/>
    <property type="evidence" value="ECO:0007669"/>
    <property type="project" value="InterPro"/>
</dbReference>
<dbReference type="CDD" id="cd06583">
    <property type="entry name" value="PGRP"/>
    <property type="match status" value="1"/>
</dbReference>
<dbReference type="RefSeq" id="WP_250859852.1">
    <property type="nucleotide sequence ID" value="NZ_JAGSOJ010000002.1"/>
</dbReference>
<dbReference type="SMART" id="SM00644">
    <property type="entry name" value="Ami_2"/>
    <property type="match status" value="1"/>
</dbReference>
<evidence type="ECO:0000259" key="3">
    <source>
        <dbReference type="SMART" id="SM00701"/>
    </source>
</evidence>
<comment type="caution">
    <text evidence="4">The sequence shown here is derived from an EMBL/GenBank/DDBJ whole genome shotgun (WGS) entry which is preliminary data.</text>
</comment>
<dbReference type="SMART" id="SM00701">
    <property type="entry name" value="PGRP"/>
    <property type="match status" value="1"/>
</dbReference>
<accession>A0A9J6P5F5</accession>
<gene>
    <name evidence="4" type="ORF">KDK92_13600</name>
</gene>
<dbReference type="GO" id="GO:0008745">
    <property type="term" value="F:N-acetylmuramoyl-L-alanine amidase activity"/>
    <property type="evidence" value="ECO:0007669"/>
    <property type="project" value="InterPro"/>
</dbReference>
<dbReference type="EMBL" id="JAGSOJ010000002">
    <property type="protein sequence ID" value="MCM1990760.1"/>
    <property type="molecule type" value="Genomic_DNA"/>
</dbReference>
<dbReference type="GO" id="GO:0008270">
    <property type="term" value="F:zinc ion binding"/>
    <property type="evidence" value="ECO:0007669"/>
    <property type="project" value="InterPro"/>
</dbReference>
<feature type="domain" description="N-acetylmuramoyl-L-alanine amidase" evidence="2">
    <location>
        <begin position="19"/>
        <end position="172"/>
    </location>
</feature>
<dbReference type="PANTHER" id="PTHR11022:SF41">
    <property type="entry name" value="PEPTIDOGLYCAN-RECOGNITION PROTEIN LC-RELATED"/>
    <property type="match status" value="1"/>
</dbReference>
<dbReference type="InterPro" id="IPR006619">
    <property type="entry name" value="PGRP_domain_met/bac"/>
</dbReference>
<evidence type="ECO:0000313" key="5">
    <source>
        <dbReference type="Proteomes" id="UP001056429"/>
    </source>
</evidence>
<protein>
    <submittedName>
        <fullName evidence="4">N-acetylmuramoyl-L-alanine amidase</fullName>
    </submittedName>
</protein>
<evidence type="ECO:0000259" key="2">
    <source>
        <dbReference type="SMART" id="SM00644"/>
    </source>
</evidence>
<organism evidence="4 5">
    <name type="scientific">Oceanirhabdus seepicola</name>
    <dbReference type="NCBI Taxonomy" id="2828781"/>
    <lineage>
        <taxon>Bacteria</taxon>
        <taxon>Bacillati</taxon>
        <taxon>Bacillota</taxon>
        <taxon>Clostridia</taxon>
        <taxon>Eubacteriales</taxon>
        <taxon>Clostridiaceae</taxon>
        <taxon>Oceanirhabdus</taxon>
    </lineage>
</organism>
<dbReference type="PANTHER" id="PTHR11022">
    <property type="entry name" value="PEPTIDOGLYCAN RECOGNITION PROTEIN"/>
    <property type="match status" value="1"/>
</dbReference>
<dbReference type="InterPro" id="IPR002502">
    <property type="entry name" value="Amidase_domain"/>
</dbReference>
<dbReference type="InterPro" id="IPR036505">
    <property type="entry name" value="Amidase/PGRP_sf"/>
</dbReference>
<comment type="similarity">
    <text evidence="1">Belongs to the N-acetylmuramoyl-L-alanine amidase 2 family.</text>
</comment>
<keyword evidence="5" id="KW-1185">Reference proteome</keyword>
<name>A0A9J6P5F5_9CLOT</name>
<evidence type="ECO:0000256" key="1">
    <source>
        <dbReference type="ARBA" id="ARBA00007553"/>
    </source>
</evidence>
<sequence>MKIISKPYIILRRDWNARNPTDKMNYLSKINYLVIHHTTFNGDNKIGEYAKEAVLDIQKYHMSKKYDNQGNLIKNKWADIGYHYLISMDGQIFQGRDINFQGAHAYGLNDKSIGIALLGNFSHKELYPSQMRSLVHLLALLKQKYSTPSTNIIGHRDVINLNPDGTITECPGIALYSQLSMIRSSVENLLSS</sequence>
<dbReference type="SUPFAM" id="SSF55846">
    <property type="entry name" value="N-acetylmuramoyl-L-alanine amidase-like"/>
    <property type="match status" value="1"/>
</dbReference>